<evidence type="ECO:0000313" key="2">
    <source>
        <dbReference type="Proteomes" id="UP000664477"/>
    </source>
</evidence>
<proteinExistence type="predicted"/>
<dbReference type="EMBL" id="JAGETQ010000001">
    <property type="protein sequence ID" value="MBO1915693.1"/>
    <property type="molecule type" value="Genomic_DNA"/>
</dbReference>
<evidence type="ECO:0000313" key="1">
    <source>
        <dbReference type="EMBL" id="MBO1915693.1"/>
    </source>
</evidence>
<sequence length="91" mass="10535">MESCFSEVVAGLHGCRLIKTEDTGDVIYDDDEIELPDYRLILKDGRQIFVEVKNCNQPNPKASYFLTNNYVEKLQRYSEINQIPLFCNILS</sequence>
<comment type="caution">
    <text evidence="1">The sequence shown here is derived from an EMBL/GenBank/DDBJ whole genome shotgun (WGS) entry which is preliminary data.</text>
</comment>
<dbReference type="AlphaFoldDB" id="A0A939N9V5"/>
<organism evidence="1 2">
    <name type="scientific">Providencia rettgeri</name>
    <dbReference type="NCBI Taxonomy" id="587"/>
    <lineage>
        <taxon>Bacteria</taxon>
        <taxon>Pseudomonadati</taxon>
        <taxon>Pseudomonadota</taxon>
        <taxon>Gammaproteobacteria</taxon>
        <taxon>Enterobacterales</taxon>
        <taxon>Morganellaceae</taxon>
        <taxon>Providencia</taxon>
    </lineage>
</organism>
<reference evidence="1" key="1">
    <citation type="submission" date="2021-03" db="EMBL/GenBank/DDBJ databases">
        <title>Molecular epidemiology and mechanisms of colistin and carbapenem resistance in Enterobacteriaceae from clinical isolates, the environment and porcine samples in Pretoria, South Africa.</title>
        <authorList>
            <person name="Bogoshi D."/>
            <person name="Mbelle N.M."/>
            <person name="Naidoo V."/>
            <person name="Osei Sekyere J."/>
        </authorList>
    </citation>
    <scope>NUCLEOTIDE SEQUENCE</scope>
    <source>
        <strain evidence="1">C052</strain>
    </source>
</reference>
<accession>A0A939N9V5</accession>
<protein>
    <submittedName>
        <fullName evidence="1">Uncharacterized protein</fullName>
    </submittedName>
</protein>
<gene>
    <name evidence="1" type="ORF">J4727_00480</name>
</gene>
<name>A0A939N9V5_PRORE</name>
<dbReference type="Proteomes" id="UP000664477">
    <property type="component" value="Unassembled WGS sequence"/>
</dbReference>